<name>K8W8B0_9GAMM</name>
<evidence type="ECO:0000313" key="2">
    <source>
        <dbReference type="Proteomes" id="UP000009336"/>
    </source>
</evidence>
<comment type="caution">
    <text evidence="1">The sequence shown here is derived from an EMBL/GenBank/DDBJ whole genome shotgun (WGS) entry which is preliminary data.</text>
</comment>
<gene>
    <name evidence="1" type="ORF">OOA_15877</name>
</gene>
<dbReference type="Proteomes" id="UP000009336">
    <property type="component" value="Unassembled WGS sequence"/>
</dbReference>
<dbReference type="EMBL" id="AKKL01000045">
    <property type="protein sequence ID" value="EKT56106.1"/>
    <property type="molecule type" value="Genomic_DNA"/>
</dbReference>
<dbReference type="PATRIC" id="fig|1141662.3.peg.3218"/>
<proteinExistence type="predicted"/>
<sequence length="76" mass="8779">MKYKIMNKDKVIGFTELKGSDPSMEFVFGSLEPTQFYTLDINKTNCKIYACKTKEEIASESITINDHSDELDEQYI</sequence>
<reference evidence="1 2" key="1">
    <citation type="journal article" date="2012" name="BMC Genomics">
        <title>Comparative genomics of bacteria in the genus Providencia isolated from wild Drosophila melanogaster.</title>
        <authorList>
            <person name="Galac M.R."/>
            <person name="Lazzaro B.P."/>
        </authorList>
    </citation>
    <scope>NUCLEOTIDE SEQUENCE [LARGE SCALE GENOMIC DNA]</scope>
    <source>
        <strain evidence="1 2">DSM 19968</strain>
    </source>
</reference>
<dbReference type="RefSeq" id="WP_008913159.1">
    <property type="nucleotide sequence ID" value="NZ_KB233224.1"/>
</dbReference>
<dbReference type="AlphaFoldDB" id="K8W8B0"/>
<dbReference type="HOGENOM" id="CLU_170343_0_0_6"/>
<accession>K8W8B0</accession>
<organism evidence="1 2">
    <name type="scientific">Providencia burhodogranariea DSM 19968</name>
    <dbReference type="NCBI Taxonomy" id="1141662"/>
    <lineage>
        <taxon>Bacteria</taxon>
        <taxon>Pseudomonadati</taxon>
        <taxon>Pseudomonadota</taxon>
        <taxon>Gammaproteobacteria</taxon>
        <taxon>Enterobacterales</taxon>
        <taxon>Morganellaceae</taxon>
        <taxon>Providencia</taxon>
    </lineage>
</organism>
<keyword evidence="2" id="KW-1185">Reference proteome</keyword>
<protein>
    <submittedName>
        <fullName evidence="1">Uncharacterized protein</fullName>
    </submittedName>
</protein>
<evidence type="ECO:0000313" key="1">
    <source>
        <dbReference type="EMBL" id="EKT56106.1"/>
    </source>
</evidence>